<dbReference type="SMART" id="SM00728">
    <property type="entry name" value="ChW"/>
    <property type="match status" value="6"/>
</dbReference>
<dbReference type="InterPro" id="IPR006637">
    <property type="entry name" value="ChW"/>
</dbReference>
<dbReference type="Pfam" id="PF07538">
    <property type="entry name" value="ChW"/>
    <property type="match status" value="6"/>
</dbReference>
<dbReference type="RefSeq" id="WP_270596634.1">
    <property type="nucleotide sequence ID" value="NZ_JAQESC010000001.1"/>
</dbReference>
<feature type="region of interest" description="Disordered" evidence="4">
    <location>
        <begin position="32"/>
        <end position="105"/>
    </location>
</feature>
<feature type="chain" id="PRO_5043488451" evidence="5">
    <location>
        <begin position="25"/>
        <end position="661"/>
    </location>
</feature>
<dbReference type="InterPro" id="IPR018077">
    <property type="entry name" value="Glyco_hydro_fam25_subgr"/>
</dbReference>
<dbReference type="PROSITE" id="PS51904">
    <property type="entry name" value="GLYCOSYL_HYDROL_F25_2"/>
    <property type="match status" value="1"/>
</dbReference>
<organism evidence="6 7">
    <name type="scientific">Enterococcus asini</name>
    <dbReference type="NCBI Taxonomy" id="57732"/>
    <lineage>
        <taxon>Bacteria</taxon>
        <taxon>Bacillati</taxon>
        <taxon>Bacillota</taxon>
        <taxon>Bacilli</taxon>
        <taxon>Lactobacillales</taxon>
        <taxon>Enterococcaceae</taxon>
        <taxon>Enterococcus</taxon>
    </lineage>
</organism>
<evidence type="ECO:0000256" key="1">
    <source>
        <dbReference type="ARBA" id="ARBA00010646"/>
    </source>
</evidence>
<feature type="compositionally biased region" description="Polar residues" evidence="4">
    <location>
        <begin position="32"/>
        <end position="46"/>
    </location>
</feature>
<dbReference type="SUPFAM" id="SSF51445">
    <property type="entry name" value="(Trans)glycosidases"/>
    <property type="match status" value="1"/>
</dbReference>
<keyword evidence="5" id="KW-0732">Signal</keyword>
<evidence type="ECO:0000256" key="2">
    <source>
        <dbReference type="ARBA" id="ARBA00022801"/>
    </source>
</evidence>
<keyword evidence="2" id="KW-0378">Hydrolase</keyword>
<evidence type="ECO:0000256" key="5">
    <source>
        <dbReference type="SAM" id="SignalP"/>
    </source>
</evidence>
<dbReference type="GO" id="GO:0016998">
    <property type="term" value="P:cell wall macromolecule catabolic process"/>
    <property type="evidence" value="ECO:0007669"/>
    <property type="project" value="InterPro"/>
</dbReference>
<dbReference type="AlphaFoldDB" id="A0AAW8TUQ2"/>
<feature type="compositionally biased region" description="Polar residues" evidence="4">
    <location>
        <begin position="91"/>
        <end position="100"/>
    </location>
</feature>
<protein>
    <submittedName>
        <fullName evidence="6">GH25 family lysozyme</fullName>
    </submittedName>
</protein>
<evidence type="ECO:0000256" key="3">
    <source>
        <dbReference type="ARBA" id="ARBA00023295"/>
    </source>
</evidence>
<evidence type="ECO:0000256" key="4">
    <source>
        <dbReference type="SAM" id="MobiDB-lite"/>
    </source>
</evidence>
<dbReference type="EMBL" id="JARQBJ010000001">
    <property type="protein sequence ID" value="MDT2809399.1"/>
    <property type="molecule type" value="Genomic_DNA"/>
</dbReference>
<feature type="compositionally biased region" description="Low complexity" evidence="4">
    <location>
        <begin position="64"/>
        <end position="90"/>
    </location>
</feature>
<comment type="similarity">
    <text evidence="1">Belongs to the glycosyl hydrolase 25 family.</text>
</comment>
<dbReference type="SMART" id="SM00641">
    <property type="entry name" value="Glyco_25"/>
    <property type="match status" value="1"/>
</dbReference>
<evidence type="ECO:0000313" key="6">
    <source>
        <dbReference type="EMBL" id="MDT2809399.1"/>
    </source>
</evidence>
<accession>A0AAW8TUQ2</accession>
<dbReference type="InterPro" id="IPR017853">
    <property type="entry name" value="GH"/>
</dbReference>
<proteinExistence type="inferred from homology"/>
<reference evidence="6" key="1">
    <citation type="submission" date="2023-03" db="EMBL/GenBank/DDBJ databases">
        <authorList>
            <person name="Shen W."/>
            <person name="Cai J."/>
        </authorList>
    </citation>
    <scope>NUCLEOTIDE SEQUENCE</scope>
    <source>
        <strain evidence="6">B226-2</strain>
    </source>
</reference>
<sequence>MKMKKNIFGLLAIVTLAFPNSVIAYGQEDMSTNTESSVQSSEENVMSRSSEESDSSDILDESTSETITSSSYENEETSTTVSVEQTSPSTATSVENSLETESSEDQAAIILPYFGEDEYGSYSVPRNRSDINPEVLSRATTPAVSADTLATPTKSFVDISSHNGNVSIEDFKIMKQYGVKGVVIKLTEYTTYINNYAKVQINNAKAAGLQVSAYHYSWFKTDADARKEAEYFANAAKSFGLDSSTVMVNDMEEPQIAGKGDHTQNSLAFQKRLNELGYGNVRHYVGLYWLNSGLINASKLGQKNLWVAAYPYSVSKNNYYTSYGAWQWNDKLSFPGVNGSFDISADYTNVYSSNESLIDYSSHVMNIGWQVAAANNQVSGTVGQAKRIEAIKLSLVNTSNGGIEYQTHIQDIGWEKNWKANGQISGTTGQKKQIEALRIRLTGAMAAKYDIYYRVHTERFGWLNWAKNGAQAGTQGFGYELEAYQIRLVPKGESAPTGSGNSFVIYQDLAIQYQAHIREKGWQEYVMNGKIAGTTGQALPIEALKMKVGSNPLSLSGGIDYQAHVAKEGWQNWKSDNAISGTVGKALQAEAIRIKLNGNLATHYDIYYRVHSASYGWLGWAKNGEAAGTERLAKGMEAIEVRIVKKHGIAPSSSTAAFLKG</sequence>
<dbReference type="GO" id="GO:0016052">
    <property type="term" value="P:carbohydrate catabolic process"/>
    <property type="evidence" value="ECO:0007669"/>
    <property type="project" value="TreeGrafter"/>
</dbReference>
<keyword evidence="3" id="KW-0326">Glycosidase</keyword>
<feature type="compositionally biased region" description="Acidic residues" evidence="4">
    <location>
        <begin position="52"/>
        <end position="63"/>
    </location>
</feature>
<gene>
    <name evidence="6" type="ORF">P7H43_02670</name>
</gene>
<dbReference type="InterPro" id="IPR002053">
    <property type="entry name" value="Glyco_hydro_25"/>
</dbReference>
<dbReference type="Pfam" id="PF01183">
    <property type="entry name" value="Glyco_hydro_25"/>
    <property type="match status" value="1"/>
</dbReference>
<comment type="caution">
    <text evidence="6">The sequence shown here is derived from an EMBL/GenBank/DDBJ whole genome shotgun (WGS) entry which is preliminary data.</text>
</comment>
<evidence type="ECO:0000313" key="7">
    <source>
        <dbReference type="Proteomes" id="UP001256711"/>
    </source>
</evidence>
<dbReference type="GO" id="GO:0009253">
    <property type="term" value="P:peptidoglycan catabolic process"/>
    <property type="evidence" value="ECO:0007669"/>
    <property type="project" value="InterPro"/>
</dbReference>
<dbReference type="GO" id="GO:0003796">
    <property type="term" value="F:lysozyme activity"/>
    <property type="evidence" value="ECO:0007669"/>
    <property type="project" value="InterPro"/>
</dbReference>
<name>A0AAW8TUQ2_9ENTE</name>
<dbReference type="PANTHER" id="PTHR34135">
    <property type="entry name" value="LYSOZYME"/>
    <property type="match status" value="1"/>
</dbReference>
<dbReference type="PANTHER" id="PTHR34135:SF2">
    <property type="entry name" value="LYSOZYME"/>
    <property type="match status" value="1"/>
</dbReference>
<dbReference type="Proteomes" id="UP001256711">
    <property type="component" value="Unassembled WGS sequence"/>
</dbReference>
<dbReference type="Gene3D" id="3.20.20.80">
    <property type="entry name" value="Glycosidases"/>
    <property type="match status" value="1"/>
</dbReference>
<feature type="signal peptide" evidence="5">
    <location>
        <begin position="1"/>
        <end position="24"/>
    </location>
</feature>